<dbReference type="SUPFAM" id="SSF52540">
    <property type="entry name" value="P-loop containing nucleoside triphosphate hydrolases"/>
    <property type="match status" value="1"/>
</dbReference>
<reference evidence="9" key="1">
    <citation type="journal article" date="2014" name="Nat. Commun.">
        <title>Genome sequence of mungbean and insights into evolution within Vigna species.</title>
        <authorList>
            <person name="Kang Y.J."/>
            <person name="Kim S.K."/>
            <person name="Kim M.Y."/>
            <person name="Lestari P."/>
            <person name="Kim K.H."/>
            <person name="Ha B.K."/>
            <person name="Jun T.H."/>
            <person name="Hwang W.J."/>
            <person name="Lee T."/>
            <person name="Lee J."/>
            <person name="Shim S."/>
            <person name="Yoon M.Y."/>
            <person name="Jang Y.E."/>
            <person name="Han K.S."/>
            <person name="Taeprayoon P."/>
            <person name="Yoon N."/>
            <person name="Somta P."/>
            <person name="Tanya P."/>
            <person name="Kim K.S."/>
            <person name="Gwag J.G."/>
            <person name="Moon J.K."/>
            <person name="Lee Y.H."/>
            <person name="Park B.S."/>
            <person name="Bombarely A."/>
            <person name="Doyle J.J."/>
            <person name="Jackson S.A."/>
            <person name="Schafleitner R."/>
            <person name="Srinives P."/>
            <person name="Varshney R.K."/>
            <person name="Lee S.H."/>
        </authorList>
    </citation>
    <scope>NUCLEOTIDE SEQUENCE [LARGE SCALE GENOMIC DNA]</scope>
    <source>
        <strain evidence="9">cv. VC1973A</strain>
    </source>
</reference>
<dbReference type="Gene3D" id="1.10.8.60">
    <property type="match status" value="1"/>
</dbReference>
<feature type="compositionally biased region" description="Low complexity" evidence="8">
    <location>
        <begin position="9"/>
        <end position="18"/>
    </location>
</feature>
<accession>A0A3Q0F186</accession>
<reference evidence="10" key="2">
    <citation type="submission" date="2025-08" db="UniProtKB">
        <authorList>
            <consortium name="RefSeq"/>
        </authorList>
    </citation>
    <scope>IDENTIFICATION</scope>
    <source>
        <tissue evidence="10">Leaf</tissue>
    </source>
</reference>
<feature type="region of interest" description="Disordered" evidence="8">
    <location>
        <begin position="370"/>
        <end position="389"/>
    </location>
</feature>
<dbReference type="Proteomes" id="UP000087766">
    <property type="component" value="Chromosome 5"/>
</dbReference>
<evidence type="ECO:0000256" key="3">
    <source>
        <dbReference type="ARBA" id="ARBA00022741"/>
    </source>
</evidence>
<keyword evidence="6" id="KW-0539">Nucleus</keyword>
<evidence type="ECO:0000256" key="8">
    <source>
        <dbReference type="SAM" id="MobiDB-lite"/>
    </source>
</evidence>
<comment type="subcellular location">
    <subcellularLocation>
        <location evidence="1">Nucleus</location>
    </subcellularLocation>
</comment>
<keyword evidence="4" id="KW-0227">DNA damage</keyword>
<dbReference type="GO" id="GO:0033314">
    <property type="term" value="P:mitotic DNA replication checkpoint signaling"/>
    <property type="evidence" value="ECO:0007669"/>
    <property type="project" value="TreeGrafter"/>
</dbReference>
<comment type="similarity">
    <text evidence="2">Belongs to the rad17/RAD24 family.</text>
</comment>
<proteinExistence type="inferred from homology"/>
<feature type="region of interest" description="Disordered" evidence="8">
    <location>
        <begin position="1"/>
        <end position="125"/>
    </location>
</feature>
<organism evidence="9 10">
    <name type="scientific">Vigna radiata var. radiata</name>
    <name type="common">Mung bean</name>
    <name type="synonym">Phaseolus aureus</name>
    <dbReference type="NCBI Taxonomy" id="3916"/>
    <lineage>
        <taxon>Eukaryota</taxon>
        <taxon>Viridiplantae</taxon>
        <taxon>Streptophyta</taxon>
        <taxon>Embryophyta</taxon>
        <taxon>Tracheophyta</taxon>
        <taxon>Spermatophyta</taxon>
        <taxon>Magnoliopsida</taxon>
        <taxon>eudicotyledons</taxon>
        <taxon>Gunneridae</taxon>
        <taxon>Pentapetalae</taxon>
        <taxon>rosids</taxon>
        <taxon>fabids</taxon>
        <taxon>Fabales</taxon>
        <taxon>Fabaceae</taxon>
        <taxon>Papilionoideae</taxon>
        <taxon>50 kb inversion clade</taxon>
        <taxon>NPAAA clade</taxon>
        <taxon>indigoferoid/millettioid clade</taxon>
        <taxon>Phaseoleae</taxon>
        <taxon>Vigna</taxon>
    </lineage>
</organism>
<dbReference type="FunFam" id="1.10.8.60:FF:000116">
    <property type="entry name" value="p-loop containing nucleoside triphosphate hydrolase superfamily protein"/>
    <property type="match status" value="1"/>
</dbReference>
<evidence type="ECO:0000256" key="7">
    <source>
        <dbReference type="ARBA" id="ARBA00023306"/>
    </source>
</evidence>
<feature type="compositionally biased region" description="Polar residues" evidence="8">
    <location>
        <begin position="112"/>
        <end position="125"/>
    </location>
</feature>
<sequence>MESTVMDCSPSSSAAPPRRSGRRKLVQSTLFPLKPPEPVEKKDKEDELDEDYSEAKNNKKRKRSKAKATPPIDEDYSEAENNKKRKMSKAKATPPKKGSSKQRPTPKKKATANGTNGSTSKQVLANSDQVKAPVFDLFLEAKLAAEEDSRIYAGRQVHPFFSLWKEGKKVHDVNESGSNLPTTKSKHKRTTCGPIHVFENVKDDTSSVDWRNWTFMENITSMNYGQGSVNSSVLEGSVESLNFDKLHSFLNPSGISISQNALSPSNPSSLAEQSACLTCGNAELDTEVDESVTPTVQAGIFRKSKDTEPLNRFLQESMRSYYRSCLDLEECHLWTYKYKPTKAVEVCGNDESVNFLSDWLHRWHERQYKSRKDNTDTDKSGMQDVEDDDDDYKCSYSDCDSEDMNEKNSLKNVLLITGPIGSGKSSAVHACAKEQGFVILEFNSSHSTNGTAIRNLEHSLNSLGFKSQSGSTASSHKISPKSAQALAMLSGKAADEVNGVDELITISDDEARSHSGSTLKLHGENNDTEKYKIHRLVLVEDVDILFAEDRGCIAAIQQIAETSKGPIILTSNSDNPGLRHKFDMLHVPFVLPSPKELLCHLYSVCLTEGVNIHPLLLEKFIHSCDGDIRKIIMHLQFWFQSKIFKKDEKAQTGYGSLPFDLELAHEILPKMMPWDFPSVISDLIENKIAKQINIMEENSKELVTEKLHISERHKDLNVNYTETDDIEAMKAEMINRNGLLTDYFELEIQRSTISEFSNSSGSPLASSRHGRRKLVVMSSDSEDDNSNCGYPVDSHDEANTRQLMKENNGCPSEFLLNGNYPDTSVDRLVCSDLEHSEDEDFKYLEMADGAYLNETCKSLDVSCVPESTFVPETEIENGTETLSGAVSSGPALPFVSLPEVSVNNELKPFNFNVRRRLTKLSQNPDLLADTEIPDHSFQGVLPDVQDEHTETLVKVMDECSRMDFKPKPTLWQSNPLDETEKIQNVWRDLRDCRVDLRQHSISEELGVLHVVKLASGLCNLISDADLFPKWDRMEPSMFLSNEAASHDYCEQMMSTVAEHGFCFYAKLIADEGSKLGCANCADITSEMLASSTDIMALGKLSRHDLSKMKAFRNGNEVEWKTQINNMQKSEKKRSLIEVIQSIAPPKTSLALKGYAFNEYLSSLRHISRSEAFRISQVVEKKRGGRVRGVHHYLSTNTKLSPEEISLVTDGDPYRKISSQHTT</sequence>
<feature type="compositionally biased region" description="Basic and acidic residues" evidence="8">
    <location>
        <begin position="370"/>
        <end position="381"/>
    </location>
</feature>
<dbReference type="Gene3D" id="3.40.50.300">
    <property type="entry name" value="P-loop containing nucleotide triphosphate hydrolases"/>
    <property type="match status" value="1"/>
</dbReference>
<dbReference type="AlphaFoldDB" id="A0A3Q0F186"/>
<dbReference type="GO" id="GO:0000077">
    <property type="term" value="P:DNA damage checkpoint signaling"/>
    <property type="evidence" value="ECO:0007669"/>
    <property type="project" value="TreeGrafter"/>
</dbReference>
<evidence type="ECO:0000313" key="10">
    <source>
        <dbReference type="RefSeq" id="XP_022636364.1"/>
    </source>
</evidence>
<evidence type="ECO:0000256" key="4">
    <source>
        <dbReference type="ARBA" id="ARBA00022763"/>
    </source>
</evidence>
<dbReference type="PANTHER" id="PTHR12172">
    <property type="entry name" value="CELL CYCLE CHECKPOINT PROTEIN RAD17"/>
    <property type="match status" value="1"/>
</dbReference>
<evidence type="ECO:0000313" key="9">
    <source>
        <dbReference type="Proteomes" id="UP000087766"/>
    </source>
</evidence>
<dbReference type="OrthoDB" id="9996895at2759"/>
<dbReference type="GO" id="GO:0003682">
    <property type="term" value="F:chromatin binding"/>
    <property type="evidence" value="ECO:0007669"/>
    <property type="project" value="TreeGrafter"/>
</dbReference>
<dbReference type="PANTHER" id="PTHR12172:SF1">
    <property type="entry name" value="P-LOOP CONTAINING NUCLEOSIDE TRIPHOSPHATE HYDROLASES SUPERFAMILY PROTEIN"/>
    <property type="match status" value="1"/>
</dbReference>
<dbReference type="InterPro" id="IPR027417">
    <property type="entry name" value="P-loop_NTPase"/>
</dbReference>
<dbReference type="GeneID" id="106762275"/>
<dbReference type="GO" id="GO:0006281">
    <property type="term" value="P:DNA repair"/>
    <property type="evidence" value="ECO:0007669"/>
    <property type="project" value="InterPro"/>
</dbReference>
<dbReference type="GO" id="GO:0005524">
    <property type="term" value="F:ATP binding"/>
    <property type="evidence" value="ECO:0007669"/>
    <property type="project" value="UniProtKB-KW"/>
</dbReference>
<dbReference type="STRING" id="3916.A0A3Q0F186"/>
<dbReference type="RefSeq" id="XP_022636364.1">
    <property type="nucleotide sequence ID" value="XM_022780643.1"/>
</dbReference>
<feature type="compositionally biased region" description="Basic residues" evidence="8">
    <location>
        <begin position="98"/>
        <end position="110"/>
    </location>
</feature>
<keyword evidence="5" id="KW-0067">ATP-binding</keyword>
<gene>
    <name evidence="10" type="primary">LOC106762275</name>
</gene>
<evidence type="ECO:0000256" key="2">
    <source>
        <dbReference type="ARBA" id="ARBA00006168"/>
    </source>
</evidence>
<dbReference type="InterPro" id="IPR004582">
    <property type="entry name" value="Checkpoint_prot_Rad17_Rad24"/>
</dbReference>
<keyword evidence="7" id="KW-0131">Cell cycle</keyword>
<keyword evidence="3" id="KW-0547">Nucleotide-binding</keyword>
<name>A0A3Q0F186_VIGRR</name>
<dbReference type="GO" id="GO:0005634">
    <property type="term" value="C:nucleus"/>
    <property type="evidence" value="ECO:0007669"/>
    <property type="project" value="UniProtKB-SubCell"/>
</dbReference>
<keyword evidence="9" id="KW-1185">Reference proteome</keyword>
<evidence type="ECO:0000256" key="6">
    <source>
        <dbReference type="ARBA" id="ARBA00023242"/>
    </source>
</evidence>
<dbReference type="GO" id="GO:0003689">
    <property type="term" value="F:DNA clamp loader activity"/>
    <property type="evidence" value="ECO:0007669"/>
    <property type="project" value="TreeGrafter"/>
</dbReference>
<protein>
    <submittedName>
        <fullName evidence="10">Uncharacterized protein LOC106762275 isoform X1</fullName>
    </submittedName>
</protein>
<evidence type="ECO:0000256" key="1">
    <source>
        <dbReference type="ARBA" id="ARBA00004123"/>
    </source>
</evidence>
<evidence type="ECO:0000256" key="5">
    <source>
        <dbReference type="ARBA" id="ARBA00022840"/>
    </source>
</evidence>